<dbReference type="KEGG" id="fgi:OP10G_0399"/>
<dbReference type="PANTHER" id="PTHR39338">
    <property type="entry name" value="BLL5662 PROTEIN-RELATED"/>
    <property type="match status" value="1"/>
</dbReference>
<dbReference type="InterPro" id="IPR008912">
    <property type="entry name" value="Uncharacterised_CoxE"/>
</dbReference>
<sequence>MSTPRPADTSTISDLEALTLAFNSFRSRVNRSLGTRDLLDAIAAAQGDPATGERFELAWLTEQLWCKSTDDVEELQQTWVEIRPRVEAQTNADSSRGKEADPSSPTTTADSPLAQTPTSEETNKSLDEPQKPQEEESREARSEPKKESQGGESRVDPVTAAVPDHRDRAMEAASAGPVPRAGMIHAWRRFRRPGHYGAPSVIDIPETVRRTADRGFFLEPVLRRRERNDAELLMLVDQEGSMAPFHWLTRDLVAAAVEESGIANVRVFYFHDVFQDQVFQQATLREPVSFDRVLASCRPNCGVLIVSDAGAARGSLDTDGRIVPTLRLLARVRRKTRYVAWLNPMPAHRWEGSSARYVAVGVPMLPMTKDGLNQAIAYLRGSVAKGGRGG</sequence>
<dbReference type="RefSeq" id="WP_025227565.1">
    <property type="nucleotide sequence ID" value="NZ_CP007139.1"/>
</dbReference>
<dbReference type="PANTHER" id="PTHR39338:SF7">
    <property type="entry name" value="BLL6692 PROTEIN"/>
    <property type="match status" value="1"/>
</dbReference>
<organism evidence="2 3">
    <name type="scientific">Fimbriimonas ginsengisoli Gsoil 348</name>
    <dbReference type="NCBI Taxonomy" id="661478"/>
    <lineage>
        <taxon>Bacteria</taxon>
        <taxon>Bacillati</taxon>
        <taxon>Armatimonadota</taxon>
        <taxon>Fimbriimonadia</taxon>
        <taxon>Fimbriimonadales</taxon>
        <taxon>Fimbriimonadaceae</taxon>
        <taxon>Fimbriimonas</taxon>
    </lineage>
</organism>
<dbReference type="AlphaFoldDB" id="A0A068NJY5"/>
<proteinExistence type="predicted"/>
<dbReference type="Proteomes" id="UP000027982">
    <property type="component" value="Chromosome"/>
</dbReference>
<dbReference type="EMBL" id="CP007139">
    <property type="protein sequence ID" value="AIE83767.1"/>
    <property type="molecule type" value="Genomic_DNA"/>
</dbReference>
<dbReference type="OrthoDB" id="9764216at2"/>
<keyword evidence="3" id="KW-1185">Reference proteome</keyword>
<feature type="region of interest" description="Disordered" evidence="1">
    <location>
        <begin position="86"/>
        <end position="164"/>
    </location>
</feature>
<dbReference type="HOGENOM" id="CLU_789492_0_0_0"/>
<evidence type="ECO:0000313" key="2">
    <source>
        <dbReference type="EMBL" id="AIE83767.1"/>
    </source>
</evidence>
<protein>
    <submittedName>
        <fullName evidence="2">VWA containing CoxE family protein</fullName>
    </submittedName>
</protein>
<accession>A0A068NJY5</accession>
<dbReference type="eggNOG" id="COG3825">
    <property type="taxonomic scope" value="Bacteria"/>
</dbReference>
<gene>
    <name evidence="2" type="ORF">OP10G_0399</name>
</gene>
<evidence type="ECO:0000256" key="1">
    <source>
        <dbReference type="SAM" id="MobiDB-lite"/>
    </source>
</evidence>
<dbReference type="Pfam" id="PF05762">
    <property type="entry name" value="VWA_CoxE"/>
    <property type="match status" value="1"/>
</dbReference>
<evidence type="ECO:0000313" key="3">
    <source>
        <dbReference type="Proteomes" id="UP000027982"/>
    </source>
</evidence>
<feature type="compositionally biased region" description="Basic and acidic residues" evidence="1">
    <location>
        <begin position="121"/>
        <end position="155"/>
    </location>
</feature>
<feature type="compositionally biased region" description="Polar residues" evidence="1">
    <location>
        <begin position="103"/>
        <end position="120"/>
    </location>
</feature>
<name>A0A068NJY5_FIMGI</name>
<dbReference type="STRING" id="661478.OP10G_0399"/>
<reference evidence="2 3" key="1">
    <citation type="journal article" date="2014" name="PLoS ONE">
        <title>The first complete genome sequence of the class fimbriimonadia in the phylum armatimonadetes.</title>
        <authorList>
            <person name="Hu Z.Y."/>
            <person name="Wang Y.Z."/>
            <person name="Im W.T."/>
            <person name="Wang S.Y."/>
            <person name="Zhao G.P."/>
            <person name="Zheng H.J."/>
            <person name="Quan Z.X."/>
        </authorList>
    </citation>
    <scope>NUCLEOTIDE SEQUENCE [LARGE SCALE GENOMIC DNA]</scope>
    <source>
        <strain evidence="2">Gsoil 348</strain>
    </source>
</reference>